<dbReference type="RefSeq" id="WP_183731452.1">
    <property type="nucleotide sequence ID" value="NZ_JACHID010000006.1"/>
</dbReference>
<feature type="transmembrane region" description="Helical" evidence="8">
    <location>
        <begin position="109"/>
        <end position="131"/>
    </location>
</feature>
<dbReference type="EMBL" id="JACHID010000006">
    <property type="protein sequence ID" value="MBB5021904.1"/>
    <property type="molecule type" value="Genomic_DNA"/>
</dbReference>
<feature type="transmembrane region" description="Helical" evidence="8">
    <location>
        <begin position="387"/>
        <end position="403"/>
    </location>
</feature>
<keyword evidence="5 8" id="KW-1133">Transmembrane helix</keyword>
<feature type="transmembrane region" description="Helical" evidence="8">
    <location>
        <begin position="175"/>
        <end position="195"/>
    </location>
</feature>
<evidence type="ECO:0000313" key="9">
    <source>
        <dbReference type="EMBL" id="MBB5021904.1"/>
    </source>
</evidence>
<name>A0A7W7Y4J1_9BACT</name>
<dbReference type="GO" id="GO:0005886">
    <property type="term" value="C:plasma membrane"/>
    <property type="evidence" value="ECO:0007669"/>
    <property type="project" value="TreeGrafter"/>
</dbReference>
<evidence type="ECO:0000256" key="8">
    <source>
        <dbReference type="SAM" id="Phobius"/>
    </source>
</evidence>
<evidence type="ECO:0000256" key="2">
    <source>
        <dbReference type="ARBA" id="ARBA00006434"/>
    </source>
</evidence>
<feature type="transmembrane region" description="Helical" evidence="8">
    <location>
        <begin position="409"/>
        <end position="428"/>
    </location>
</feature>
<feature type="transmembrane region" description="Helical" evidence="8">
    <location>
        <begin position="359"/>
        <end position="380"/>
    </location>
</feature>
<feature type="transmembrane region" description="Helical" evidence="8">
    <location>
        <begin position="300"/>
        <end position="321"/>
    </location>
</feature>
<feature type="transmembrane region" description="Helical" evidence="8">
    <location>
        <begin position="333"/>
        <end position="353"/>
    </location>
</feature>
<feature type="transmembrane region" description="Helical" evidence="8">
    <location>
        <begin position="246"/>
        <end position="266"/>
    </location>
</feature>
<proteinExistence type="inferred from homology"/>
<dbReference type="AlphaFoldDB" id="A0A7W7Y4J1"/>
<dbReference type="PROSITE" id="PS50283">
    <property type="entry name" value="NA_SOLUT_SYMP_3"/>
    <property type="match status" value="1"/>
</dbReference>
<dbReference type="InterPro" id="IPR038377">
    <property type="entry name" value="Na/Glc_symporter_sf"/>
</dbReference>
<feature type="transmembrane region" description="Helical" evidence="8">
    <location>
        <begin position="71"/>
        <end position="89"/>
    </location>
</feature>
<sequence>MTFSVLFVLVFSGFILIGWRCREASSSPGWLYASKSISTFSASLSTAATTIGGSATIVLAHMVYNHGISGILIDIPIGIGLMVFGLFFARKLRESGADTLAHYITIQYGPAVGKVSAIFIILTGMAWFGLLIRSFTMFLPPDFFLQGNLAIMVAGVCFLIYIFFSGQRGVFYTDIIQAAIIVMGFVIIGITLFFADHSYQPAAAPEALGTATQIAFFIMMFLSGLTGPDVSSRALYARNVASARRGLLFGGIIKVTISATIAYIAWKSLTAMAPLSNSYLLFPTLIDTIFASPMDAILRIMFLLVMISSADTVLMTAVTTLNRDLCKQALSLTLLKVVSFALGTLGIMLALYFSDILDMMRAAYTFYAAGPAMLVLYAYLNLRLRSWGAMLIIVTCGCLALALELSSQAVLNPVLTAVGLNVIMALLLRDSAVKG</sequence>
<protein>
    <submittedName>
        <fullName evidence="9">SSS family solute:Na+ symporter</fullName>
    </submittedName>
</protein>
<comment type="similarity">
    <text evidence="2 7">Belongs to the sodium:solute symporter (SSF) (TC 2.A.21) family.</text>
</comment>
<keyword evidence="4 8" id="KW-0812">Transmembrane</keyword>
<accession>A0A7W7Y4J1</accession>
<dbReference type="PANTHER" id="PTHR48086:SF7">
    <property type="entry name" value="SODIUM-SOLUTE SYMPORTER-RELATED"/>
    <property type="match status" value="1"/>
</dbReference>
<dbReference type="Proteomes" id="UP000528322">
    <property type="component" value="Unassembled WGS sequence"/>
</dbReference>
<evidence type="ECO:0000256" key="7">
    <source>
        <dbReference type="RuleBase" id="RU362091"/>
    </source>
</evidence>
<feature type="transmembrane region" description="Helical" evidence="8">
    <location>
        <begin position="143"/>
        <end position="163"/>
    </location>
</feature>
<comment type="caution">
    <text evidence="9">The sequence shown here is derived from an EMBL/GenBank/DDBJ whole genome shotgun (WGS) entry which is preliminary data.</text>
</comment>
<keyword evidence="10" id="KW-1185">Reference proteome</keyword>
<reference evidence="9 10" key="1">
    <citation type="submission" date="2020-08" db="EMBL/GenBank/DDBJ databases">
        <title>Genomic Encyclopedia of Type Strains, Phase IV (KMG-IV): sequencing the most valuable type-strain genomes for metagenomic binning, comparative biology and taxonomic classification.</title>
        <authorList>
            <person name="Goeker M."/>
        </authorList>
    </citation>
    <scope>NUCLEOTIDE SEQUENCE [LARGE SCALE GENOMIC DNA]</scope>
    <source>
        <strain evidence="9 10">DSM 22071</strain>
    </source>
</reference>
<dbReference type="Pfam" id="PF00474">
    <property type="entry name" value="SSF"/>
    <property type="match status" value="1"/>
</dbReference>
<dbReference type="GO" id="GO:0022857">
    <property type="term" value="F:transmembrane transporter activity"/>
    <property type="evidence" value="ECO:0007669"/>
    <property type="project" value="InterPro"/>
</dbReference>
<dbReference type="PANTHER" id="PTHR48086">
    <property type="entry name" value="SODIUM/PROLINE SYMPORTER-RELATED"/>
    <property type="match status" value="1"/>
</dbReference>
<organism evidence="9 10">
    <name type="scientific">Desulfurispira natronophila</name>
    <dbReference type="NCBI Taxonomy" id="682562"/>
    <lineage>
        <taxon>Bacteria</taxon>
        <taxon>Pseudomonadati</taxon>
        <taxon>Chrysiogenota</taxon>
        <taxon>Chrysiogenia</taxon>
        <taxon>Chrysiogenales</taxon>
        <taxon>Chrysiogenaceae</taxon>
        <taxon>Desulfurispira</taxon>
    </lineage>
</organism>
<evidence type="ECO:0000313" key="10">
    <source>
        <dbReference type="Proteomes" id="UP000528322"/>
    </source>
</evidence>
<comment type="subcellular location">
    <subcellularLocation>
        <location evidence="1">Membrane</location>
        <topology evidence="1">Multi-pass membrane protein</topology>
    </subcellularLocation>
</comment>
<dbReference type="Gene3D" id="1.20.1730.10">
    <property type="entry name" value="Sodium/glucose cotransporter"/>
    <property type="match status" value="1"/>
</dbReference>
<feature type="transmembrane region" description="Helical" evidence="8">
    <location>
        <begin position="40"/>
        <end position="64"/>
    </location>
</feature>
<evidence type="ECO:0000256" key="3">
    <source>
        <dbReference type="ARBA" id="ARBA00022448"/>
    </source>
</evidence>
<gene>
    <name evidence="9" type="ORF">HNR37_001218</name>
</gene>
<evidence type="ECO:0000256" key="5">
    <source>
        <dbReference type="ARBA" id="ARBA00022989"/>
    </source>
</evidence>
<evidence type="ECO:0000256" key="1">
    <source>
        <dbReference type="ARBA" id="ARBA00004141"/>
    </source>
</evidence>
<keyword evidence="6 8" id="KW-0472">Membrane</keyword>
<dbReference type="InterPro" id="IPR001734">
    <property type="entry name" value="Na/solute_symporter"/>
</dbReference>
<evidence type="ECO:0000256" key="4">
    <source>
        <dbReference type="ARBA" id="ARBA00022692"/>
    </source>
</evidence>
<keyword evidence="3" id="KW-0813">Transport</keyword>
<evidence type="ECO:0000256" key="6">
    <source>
        <dbReference type="ARBA" id="ARBA00023136"/>
    </source>
</evidence>
<dbReference type="InterPro" id="IPR050277">
    <property type="entry name" value="Sodium:Solute_Symporter"/>
</dbReference>
<feature type="transmembrane region" description="Helical" evidence="8">
    <location>
        <begin position="207"/>
        <end position="226"/>
    </location>
</feature>